<dbReference type="InterPro" id="IPR010652">
    <property type="entry name" value="DUF1232"/>
</dbReference>
<dbReference type="Proteomes" id="UP001589891">
    <property type="component" value="Unassembled WGS sequence"/>
</dbReference>
<keyword evidence="4" id="KW-0472">Membrane</keyword>
<proteinExistence type="predicted"/>
<keyword evidence="7" id="KW-1185">Reference proteome</keyword>
<evidence type="ECO:0000313" key="6">
    <source>
        <dbReference type="EMBL" id="MFC0708300.1"/>
    </source>
</evidence>
<evidence type="ECO:0000256" key="3">
    <source>
        <dbReference type="ARBA" id="ARBA00022989"/>
    </source>
</evidence>
<evidence type="ECO:0000256" key="2">
    <source>
        <dbReference type="ARBA" id="ARBA00022692"/>
    </source>
</evidence>
<reference evidence="6 7" key="1">
    <citation type="submission" date="2024-09" db="EMBL/GenBank/DDBJ databases">
        <authorList>
            <person name="Sun Q."/>
            <person name="Mori K."/>
        </authorList>
    </citation>
    <scope>NUCLEOTIDE SEQUENCE [LARGE SCALE GENOMIC DNA]</scope>
    <source>
        <strain evidence="6 7">NCAIM B.01794</strain>
    </source>
</reference>
<evidence type="ECO:0000313" key="7">
    <source>
        <dbReference type="Proteomes" id="UP001589891"/>
    </source>
</evidence>
<dbReference type="Pfam" id="PF06803">
    <property type="entry name" value="DUF1232"/>
    <property type="match status" value="1"/>
</dbReference>
<keyword evidence="3" id="KW-1133">Transmembrane helix</keyword>
<evidence type="ECO:0000256" key="4">
    <source>
        <dbReference type="ARBA" id="ARBA00023136"/>
    </source>
</evidence>
<comment type="caution">
    <text evidence="6">The sequence shown here is derived from an EMBL/GenBank/DDBJ whole genome shotgun (WGS) entry which is preliminary data.</text>
</comment>
<dbReference type="RefSeq" id="WP_376942125.1">
    <property type="nucleotide sequence ID" value="NZ_CP171449.1"/>
</dbReference>
<evidence type="ECO:0000256" key="1">
    <source>
        <dbReference type="ARBA" id="ARBA00004127"/>
    </source>
</evidence>
<sequence>MKAPWFFFRFLRLARSLLANGRLRELLLDVARKRERRGLWLGGFREELRLLQLLCLAWWRGEYRQVSQQALLASIAGLLYFLSPLDALPDWFLGLGYLDDIAVLAWVARSWRGELDAFRAWLAAQSPQSLADLERLPAPEGR</sequence>
<name>A0ABV6SIZ5_AZOPA</name>
<dbReference type="EMBL" id="JBHLSS010000003">
    <property type="protein sequence ID" value="MFC0708300.1"/>
    <property type="molecule type" value="Genomic_DNA"/>
</dbReference>
<keyword evidence="2" id="KW-0812">Transmembrane</keyword>
<evidence type="ECO:0000259" key="5">
    <source>
        <dbReference type="Pfam" id="PF06803"/>
    </source>
</evidence>
<protein>
    <submittedName>
        <fullName evidence="6">YkvA family protein</fullName>
    </submittedName>
</protein>
<accession>A0ABV6SIZ5</accession>
<organism evidence="6 7">
    <name type="scientific">Azorhizophilus paspali</name>
    <name type="common">Azotobacter paspali</name>
    <dbReference type="NCBI Taxonomy" id="69963"/>
    <lineage>
        <taxon>Bacteria</taxon>
        <taxon>Pseudomonadati</taxon>
        <taxon>Pseudomonadota</taxon>
        <taxon>Gammaproteobacteria</taxon>
        <taxon>Pseudomonadales</taxon>
        <taxon>Pseudomonadaceae</taxon>
        <taxon>Azorhizophilus</taxon>
    </lineage>
</organism>
<gene>
    <name evidence="6" type="ORF">ACFFGX_01340</name>
</gene>
<comment type="subcellular location">
    <subcellularLocation>
        <location evidence="1">Endomembrane system</location>
        <topology evidence="1">Multi-pass membrane protein</topology>
    </subcellularLocation>
</comment>
<feature type="domain" description="DUF1232" evidence="5">
    <location>
        <begin position="71"/>
        <end position="106"/>
    </location>
</feature>